<feature type="compositionally biased region" description="Pro residues" evidence="8">
    <location>
        <begin position="351"/>
        <end position="361"/>
    </location>
</feature>
<dbReference type="InterPro" id="IPR011990">
    <property type="entry name" value="TPR-like_helical_dom_sf"/>
</dbReference>
<dbReference type="Pfam" id="PF00018">
    <property type="entry name" value="SH3_1"/>
    <property type="match status" value="2"/>
</dbReference>
<dbReference type="SMART" id="SM00028">
    <property type="entry name" value="TPR"/>
    <property type="match status" value="3"/>
</dbReference>
<dbReference type="Pfam" id="PF13181">
    <property type="entry name" value="TPR_8"/>
    <property type="match status" value="1"/>
</dbReference>
<dbReference type="GO" id="GO:0016176">
    <property type="term" value="F:superoxide-generating NADPH oxidase activator activity"/>
    <property type="evidence" value="ECO:0007669"/>
    <property type="project" value="InterPro"/>
</dbReference>
<evidence type="ECO:0000256" key="3">
    <source>
        <dbReference type="ARBA" id="ARBA00022443"/>
    </source>
</evidence>
<keyword evidence="5" id="KW-0677">Repeat</keyword>
<evidence type="ECO:0000313" key="10">
    <source>
        <dbReference type="EMBL" id="ART92579.1"/>
    </source>
</evidence>
<dbReference type="InterPro" id="IPR051864">
    <property type="entry name" value="NCF2_NOXA1"/>
</dbReference>
<accession>A0A384UGJ2</accession>
<dbReference type="CDD" id="cd06406">
    <property type="entry name" value="PB1_P67"/>
    <property type="match status" value="1"/>
</dbReference>
<dbReference type="InterPro" id="IPR036028">
    <property type="entry name" value="SH3-like_dom_sf"/>
</dbReference>
<dbReference type="GO" id="GO:0043020">
    <property type="term" value="C:NADPH oxidase complex"/>
    <property type="evidence" value="ECO:0007669"/>
    <property type="project" value="InterPro"/>
</dbReference>
<dbReference type="Gene3D" id="3.10.20.90">
    <property type="entry name" value="Phosphatidylinositol 3-kinase Catalytic Subunit, Chain A, domain 1"/>
    <property type="match status" value="1"/>
</dbReference>
<dbReference type="GO" id="GO:0005737">
    <property type="term" value="C:cytoplasm"/>
    <property type="evidence" value="ECO:0007669"/>
    <property type="project" value="UniProtKB-SubCell"/>
</dbReference>
<dbReference type="SUPFAM" id="SSF54277">
    <property type="entry name" value="CAD &amp; PB1 domains"/>
    <property type="match status" value="1"/>
</dbReference>
<keyword evidence="4" id="KW-0963">Cytoplasm</keyword>
<evidence type="ECO:0000256" key="8">
    <source>
        <dbReference type="SAM" id="MobiDB-lite"/>
    </source>
</evidence>
<dbReference type="FunFam" id="1.25.40.10:FF:000017">
    <property type="entry name" value="NADPH oxidase regulator NoxR"/>
    <property type="match status" value="1"/>
</dbReference>
<dbReference type="Gene3D" id="1.25.40.10">
    <property type="entry name" value="Tetratricopeptide repeat domain"/>
    <property type="match status" value="1"/>
</dbReference>
<evidence type="ECO:0000256" key="4">
    <source>
        <dbReference type="ARBA" id="ARBA00022490"/>
    </source>
</evidence>
<keyword evidence="3 7" id="KW-0728">SH3 domain</keyword>
<evidence type="ECO:0000259" key="9">
    <source>
        <dbReference type="PROSITE" id="PS50002"/>
    </source>
</evidence>
<dbReference type="EMBL" id="KX243422">
    <property type="protein sequence ID" value="ART92579.1"/>
    <property type="molecule type" value="mRNA"/>
</dbReference>
<evidence type="ECO:0000256" key="5">
    <source>
        <dbReference type="ARBA" id="ARBA00022737"/>
    </source>
</evidence>
<dbReference type="PRINTS" id="PR00452">
    <property type="entry name" value="SH3DOMAIN"/>
</dbReference>
<protein>
    <submittedName>
        <fullName evidence="10">Neutrophil cytosolic factor 2</fullName>
    </submittedName>
</protein>
<dbReference type="InterPro" id="IPR001452">
    <property type="entry name" value="SH3_domain"/>
</dbReference>
<dbReference type="SUPFAM" id="SSF48452">
    <property type="entry name" value="TPR-like"/>
    <property type="match status" value="1"/>
</dbReference>
<dbReference type="AlphaFoldDB" id="A0A384UGJ2"/>
<dbReference type="OrthoDB" id="9450131at2759"/>
<dbReference type="PANTHER" id="PTHR15175">
    <property type="entry name" value="NEUTROPHIL CYTOSOLIC FACTOR 2, NEUTROPHIL NADPH OXIDASE FACTOR 2"/>
    <property type="match status" value="1"/>
</dbReference>
<dbReference type="SUPFAM" id="SSF50044">
    <property type="entry name" value="SH3-domain"/>
    <property type="match status" value="2"/>
</dbReference>
<dbReference type="GO" id="GO:0042554">
    <property type="term" value="P:superoxide anion generation"/>
    <property type="evidence" value="ECO:0007669"/>
    <property type="project" value="TreeGrafter"/>
</dbReference>
<name>A0A384UGJ2_CTEID</name>
<dbReference type="GO" id="GO:0045730">
    <property type="term" value="P:respiratory burst"/>
    <property type="evidence" value="ECO:0007669"/>
    <property type="project" value="InterPro"/>
</dbReference>
<dbReference type="GO" id="GO:0006909">
    <property type="term" value="P:phagocytosis"/>
    <property type="evidence" value="ECO:0007669"/>
    <property type="project" value="InterPro"/>
</dbReference>
<reference evidence="10" key="1">
    <citation type="submission" date="2016-05" db="EMBL/GenBank/DDBJ databases">
        <title>the role of Ctenopharyngodon idella nrf2 gene in respiratory burst.</title>
        <authorList>
            <person name="Lin L."/>
            <person name="Feng Y."/>
        </authorList>
    </citation>
    <scope>NUCLEOTIDE SEQUENCE</scope>
</reference>
<evidence type="ECO:0000256" key="7">
    <source>
        <dbReference type="PROSITE-ProRule" id="PRU00192"/>
    </source>
</evidence>
<sequence>MGLFSKKTFRFSLLGSQQRRTAFICSLLIVFLGSMSFVSTLRQWDEAVACVEQRDPDSALRIFLNIEEKNSKIAFNIGCLYLNNNELDEAEKAFDGSIGKDEHLAVAFFQRGVTFYKKERFEESLLDFQQAFKQLRGNQLIDYKPLGLRYKLYACEVLHNIGLVQAQLGKWEGAQENLLTALNLRADAKFSHIDHALDAILKQKLFPLVEIRAGLLFKPNKNYVAELEKRDYLGKAKVVSSIVPADEFSGFAPLQPQVDNVPSTPKVQEVLRVFEGEPHTVLYEFFPETKEELAVLPGNIVFVLQKGADNWASVVFNEKRGLVPYNFLEPLDIVTMTSKPMQIEPVNDDIPAPPRRAPPSRPVGTEGLKTVNAETSNTSEFSGCVVKVHFQFTIAISISPGQPYGVILQMISSKLKLPASTLTLRYAKKGLDERVIIEDSEMEAVWNSVKDGRLTLWCSVTEDKRVPHEKVVALYSYDSTTPEDLVFKQGNVITVLSKVNDEWLEGQCNGKIGIFPSTFVKALNGDQQCD</sequence>
<proteinExistence type="evidence at transcript level"/>
<dbReference type="CTD" id="4688"/>
<dbReference type="CDD" id="cd12046">
    <property type="entry name" value="SH3_p67phox_C"/>
    <property type="match status" value="1"/>
</dbReference>
<dbReference type="Gene3D" id="2.30.30.40">
    <property type="entry name" value="SH3 Domains"/>
    <property type="match status" value="2"/>
</dbReference>
<comment type="similarity">
    <text evidence="2">Belongs to the NCF2/NOXA1 family.</text>
</comment>
<dbReference type="KEGG" id="cide:127515522"/>
<keyword evidence="6" id="KW-0802">TPR repeat</keyword>
<organism evidence="10">
    <name type="scientific">Ctenopharyngodon idella</name>
    <name type="common">Grass carp</name>
    <name type="synonym">Leuciscus idella</name>
    <dbReference type="NCBI Taxonomy" id="7959"/>
    <lineage>
        <taxon>Eukaryota</taxon>
        <taxon>Metazoa</taxon>
        <taxon>Chordata</taxon>
        <taxon>Craniata</taxon>
        <taxon>Vertebrata</taxon>
        <taxon>Euteleostomi</taxon>
        <taxon>Actinopterygii</taxon>
        <taxon>Neopterygii</taxon>
        <taxon>Teleostei</taxon>
        <taxon>Ostariophysi</taxon>
        <taxon>Cypriniformes</taxon>
        <taxon>Xenocyprididae</taxon>
        <taxon>Xenocypridinae</taxon>
        <taxon>Ctenopharyngodon</taxon>
    </lineage>
</organism>
<dbReference type="RefSeq" id="XP_051755219.1">
    <property type="nucleotide sequence ID" value="XM_051899259.1"/>
</dbReference>
<feature type="domain" description="SH3" evidence="9">
    <location>
        <begin position="466"/>
        <end position="525"/>
    </location>
</feature>
<comment type="subcellular location">
    <subcellularLocation>
        <location evidence="1">Cytoplasm</location>
    </subcellularLocation>
</comment>
<dbReference type="GeneID" id="127515522"/>
<feature type="domain" description="SH3" evidence="9">
    <location>
        <begin position="274"/>
        <end position="333"/>
    </location>
</feature>
<dbReference type="SMART" id="SM00326">
    <property type="entry name" value="SH3"/>
    <property type="match status" value="2"/>
</dbReference>
<dbReference type="FunFam" id="3.10.20.90:FF:000141">
    <property type="entry name" value="Neutrophil cytosol factor 2"/>
    <property type="match status" value="1"/>
</dbReference>
<dbReference type="PANTHER" id="PTHR15175:SF3">
    <property type="entry name" value="NEUTROPHIL CYTOSOL FACTOR 2"/>
    <property type="match status" value="1"/>
</dbReference>
<evidence type="ECO:0000256" key="2">
    <source>
        <dbReference type="ARBA" id="ARBA00008051"/>
    </source>
</evidence>
<dbReference type="InterPro" id="IPR034885">
    <property type="entry name" value="PB1_P67"/>
</dbReference>
<dbReference type="PROSITE" id="PS50002">
    <property type="entry name" value="SH3"/>
    <property type="match status" value="2"/>
</dbReference>
<evidence type="ECO:0000256" key="6">
    <source>
        <dbReference type="ARBA" id="ARBA00022803"/>
    </source>
</evidence>
<evidence type="ECO:0000256" key="1">
    <source>
        <dbReference type="ARBA" id="ARBA00004496"/>
    </source>
</evidence>
<feature type="region of interest" description="Disordered" evidence="8">
    <location>
        <begin position="344"/>
        <end position="366"/>
    </location>
</feature>
<dbReference type="InterPro" id="IPR019734">
    <property type="entry name" value="TPR_rpt"/>
</dbReference>
<dbReference type="InterPro" id="IPR034889">
    <property type="entry name" value="NCF2_SH3"/>
</dbReference>
<dbReference type="PRINTS" id="PR00499">
    <property type="entry name" value="P67PHOX"/>
</dbReference>